<dbReference type="PANTHER" id="PTHR42924:SF3">
    <property type="entry name" value="POLYMERASE_HISTIDINOL PHOSPHATASE N-TERMINAL DOMAIN-CONTAINING PROTEIN"/>
    <property type="match status" value="1"/>
</dbReference>
<protein>
    <recommendedName>
        <fullName evidence="1">Polymerase/histidinol phosphatase N-terminal domain-containing protein</fullName>
    </recommendedName>
</protein>
<sequence length="305" mass="33634">MRRPVNPFELPGKWYKGNFHCHTNVSDGALSVRDAVAEHRKRGYSVLTITDHEQTNDIAGLSDKSLLVINGMEMHPVLPRVGHYHICGVNLPGGYTSSRASRKAPQPCLNQAARAGAVNILAHPKEMSHTLDEFIHLKNLHGLEVWTSLSELEGHVGSSEDEWAAAMDAGVFLTAIGSDDTHWDPKHGWRDVAAAWTMLKMSSLTVANVLKAITTGATYASGGPTIKDFRYNADDNTVTVKCSASTIIDFKGPKGLRMSRFAPAGKSIRSFTCELPDPWPWVRAVVTDDHQYQAWTNPIQNRDRP</sequence>
<comment type="caution">
    <text evidence="2">The sequence shown here is derived from an EMBL/GenBank/DDBJ whole genome shotgun (WGS) entry which is preliminary data.</text>
</comment>
<dbReference type="InterPro" id="IPR003141">
    <property type="entry name" value="Pol/His_phosphatase_N"/>
</dbReference>
<dbReference type="GO" id="GO:0004534">
    <property type="term" value="F:5'-3' RNA exonuclease activity"/>
    <property type="evidence" value="ECO:0007669"/>
    <property type="project" value="TreeGrafter"/>
</dbReference>
<dbReference type="AlphaFoldDB" id="A0A0F9VHD4"/>
<dbReference type="SUPFAM" id="SSF89550">
    <property type="entry name" value="PHP domain-like"/>
    <property type="match status" value="1"/>
</dbReference>
<evidence type="ECO:0000313" key="2">
    <source>
        <dbReference type="EMBL" id="KKO03460.1"/>
    </source>
</evidence>
<dbReference type="Gene3D" id="3.20.20.140">
    <property type="entry name" value="Metal-dependent hydrolases"/>
    <property type="match status" value="1"/>
</dbReference>
<accession>A0A0F9VHD4</accession>
<evidence type="ECO:0000259" key="1">
    <source>
        <dbReference type="SMART" id="SM00481"/>
    </source>
</evidence>
<dbReference type="PANTHER" id="PTHR42924">
    <property type="entry name" value="EXONUCLEASE"/>
    <property type="match status" value="1"/>
</dbReference>
<dbReference type="InterPro" id="IPR016195">
    <property type="entry name" value="Pol/histidinol_Pase-like"/>
</dbReference>
<proteinExistence type="predicted"/>
<dbReference type="InterPro" id="IPR052018">
    <property type="entry name" value="PHP_domain"/>
</dbReference>
<dbReference type="NCBIfam" id="NF038032">
    <property type="entry name" value="CehA_McbA_metalo"/>
    <property type="match status" value="1"/>
</dbReference>
<feature type="domain" description="Polymerase/histidinol phosphatase N-terminal" evidence="1">
    <location>
        <begin position="17"/>
        <end position="78"/>
    </location>
</feature>
<dbReference type="GO" id="GO:0035312">
    <property type="term" value="F:5'-3' DNA exonuclease activity"/>
    <property type="evidence" value="ECO:0007669"/>
    <property type="project" value="TreeGrafter"/>
</dbReference>
<organism evidence="2">
    <name type="scientific">marine sediment metagenome</name>
    <dbReference type="NCBI Taxonomy" id="412755"/>
    <lineage>
        <taxon>unclassified sequences</taxon>
        <taxon>metagenomes</taxon>
        <taxon>ecological metagenomes</taxon>
    </lineage>
</organism>
<reference evidence="2" key="1">
    <citation type="journal article" date="2015" name="Nature">
        <title>Complex archaea that bridge the gap between prokaryotes and eukaryotes.</title>
        <authorList>
            <person name="Spang A."/>
            <person name="Saw J.H."/>
            <person name="Jorgensen S.L."/>
            <person name="Zaremba-Niedzwiedzka K."/>
            <person name="Martijn J."/>
            <person name="Lind A.E."/>
            <person name="van Eijk R."/>
            <person name="Schleper C."/>
            <person name="Guy L."/>
            <person name="Ettema T.J."/>
        </authorList>
    </citation>
    <scope>NUCLEOTIDE SEQUENCE</scope>
</reference>
<dbReference type="EMBL" id="LAZR01000026">
    <property type="protein sequence ID" value="KKO03460.1"/>
    <property type="molecule type" value="Genomic_DNA"/>
</dbReference>
<gene>
    <name evidence="2" type="ORF">LCGC14_0093840</name>
</gene>
<dbReference type="SMART" id="SM00481">
    <property type="entry name" value="POLIIIAc"/>
    <property type="match status" value="1"/>
</dbReference>
<name>A0A0F9VHD4_9ZZZZ</name>